<keyword evidence="2" id="KW-1185">Reference proteome</keyword>
<comment type="caution">
    <text evidence="1">The sequence shown here is derived from an EMBL/GenBank/DDBJ whole genome shotgun (WGS) entry which is preliminary data.</text>
</comment>
<dbReference type="Proteomes" id="UP001647509">
    <property type="component" value="Unassembled WGS sequence"/>
</dbReference>
<evidence type="ECO:0000313" key="2">
    <source>
        <dbReference type="Proteomes" id="UP001647509"/>
    </source>
</evidence>
<evidence type="ECO:0000313" key="1">
    <source>
        <dbReference type="EMBL" id="MBU2951863.1"/>
    </source>
</evidence>
<reference evidence="1" key="1">
    <citation type="submission" date="2021-05" db="EMBL/GenBank/DDBJ databases">
        <title>Draft genomes of bacteria isolated from model marine particles.</title>
        <authorList>
            <person name="Datta M.S."/>
            <person name="Schwartzman J.A."/>
            <person name="Enke T.N."/>
            <person name="Saavedra J."/>
            <person name="Cermak N."/>
            <person name="Cordero O.X."/>
        </authorList>
    </citation>
    <scope>NUCLEOTIDE SEQUENCE</scope>
    <source>
        <strain evidence="1">I2M19</strain>
    </source>
</reference>
<sequence>MLEKLKHIDWEKFHFLRTDYLWFGVGAILILAIGFLFYKENYAWKKQITKHLRPYVIQKGNSWKMILIRLSILIMFAIGLVAFLGPTWSQFKAPAKKVTSQFAIALDMSQSMLTTDVSPNRLERAKFKIHDLLDANPKAATNLVLFSGSTHVAIPFTTDYKIIGDQLDGLQPRMMPQSGTEFSLLFKKLDTLFTNNKAEGKILLITDDLDNLSIEMVSSFLQQNNVKLYLYPFATQSGGTIPVHKQKSALDLSKLNSLDELDQVEVLEITLDNSDVEDLAKAISAHIVFEDKTDQQDENWEDQGYWLVFPLAFIFLFSFRKGWALNLIIILLCFSSCSDGNKPKKEDFKFKDLWYTKEYQAQQEYDAKNYTKAAVAFKAPMHKGVAYYKAGDYLSAETAFKQDNTVSSLYNLGLTYAKLGRLAESEAVFEKVLEKDPSNTNAKSNLTHVKQAITEMEALKPEDVNVNDKPIAKNEQNKSPEDLSGGGQKATKKDMQKKRLEETAETGKRKGKELDELPDNFKSGKGELPKNILMRKVDDDPALFLSKKFRYQIKKGMVETKKTNNSW</sequence>
<proteinExistence type="predicted"/>
<gene>
    <name evidence="1" type="ORF">KO493_14280</name>
</gene>
<organism evidence="1 2">
    <name type="scientific">Pseudotamlana agarivorans</name>
    <dbReference type="NCBI Taxonomy" id="481183"/>
    <lineage>
        <taxon>Bacteria</taxon>
        <taxon>Pseudomonadati</taxon>
        <taxon>Bacteroidota</taxon>
        <taxon>Flavobacteriia</taxon>
        <taxon>Flavobacteriales</taxon>
        <taxon>Flavobacteriaceae</taxon>
        <taxon>Pseudotamlana</taxon>
    </lineage>
</organism>
<dbReference type="EMBL" id="JAHKPD010000023">
    <property type="protein sequence ID" value="MBU2951863.1"/>
    <property type="molecule type" value="Genomic_DNA"/>
</dbReference>
<name>A0ACC5UCC3_9FLAO</name>
<protein>
    <submittedName>
        <fullName evidence="1">VWA domain-containing protein</fullName>
    </submittedName>
</protein>
<accession>A0ACC5UCC3</accession>